<dbReference type="Gene3D" id="3.40.309.10">
    <property type="entry name" value="Aldehyde Dehydrogenase, Chain A, domain 2"/>
    <property type="match status" value="1"/>
</dbReference>
<dbReference type="PANTHER" id="PTHR43217">
    <property type="entry name" value="SUCCINATE SEMIALDEHYDE DEHYDROGENASE [NAD(P)+] SAD"/>
    <property type="match status" value="1"/>
</dbReference>
<keyword evidence="2" id="KW-0521">NADP</keyword>
<dbReference type="InterPro" id="IPR044148">
    <property type="entry name" value="ALDH_GabD1-like"/>
</dbReference>
<dbReference type="InterPro" id="IPR016161">
    <property type="entry name" value="Ald_DH/histidinol_DH"/>
</dbReference>
<keyword evidence="3" id="KW-0560">Oxidoreductase</keyword>
<reference evidence="5 6" key="1">
    <citation type="submission" date="2022-05" db="EMBL/GenBank/DDBJ databases">
        <title>S8-45 Sphingomonas ultraviolaceadurans.</title>
        <authorList>
            <person name="Liu Y."/>
        </authorList>
    </citation>
    <scope>NUCLEOTIDE SEQUENCE [LARGE SCALE GENOMIC DNA]</scope>
    <source>
        <strain evidence="5 6">S8-45</strain>
    </source>
</reference>
<evidence type="ECO:0000256" key="2">
    <source>
        <dbReference type="ARBA" id="ARBA00022857"/>
    </source>
</evidence>
<dbReference type="Gene3D" id="3.40.605.10">
    <property type="entry name" value="Aldehyde Dehydrogenase, Chain A, domain 1"/>
    <property type="match status" value="1"/>
</dbReference>
<dbReference type="SUPFAM" id="SSF53720">
    <property type="entry name" value="ALDH-like"/>
    <property type="match status" value="1"/>
</dbReference>
<dbReference type="InterPro" id="IPR016163">
    <property type="entry name" value="Ald_DH_C"/>
</dbReference>
<evidence type="ECO:0000313" key="5">
    <source>
        <dbReference type="EMBL" id="UUR08381.1"/>
    </source>
</evidence>
<dbReference type="PANTHER" id="PTHR43217:SF1">
    <property type="entry name" value="SUCCINATE SEMIALDEHYDE DEHYDROGENASE [NAD(P)+] SAD"/>
    <property type="match status" value="1"/>
</dbReference>
<gene>
    <name evidence="5" type="ORF">M1K48_01675</name>
</gene>
<keyword evidence="6" id="KW-1185">Reference proteome</keyword>
<dbReference type="InterPro" id="IPR016162">
    <property type="entry name" value="Ald_DH_N"/>
</dbReference>
<evidence type="ECO:0000259" key="4">
    <source>
        <dbReference type="Pfam" id="PF00171"/>
    </source>
</evidence>
<feature type="domain" description="Aldehyde dehydrogenase" evidence="4">
    <location>
        <begin position="10"/>
        <end position="460"/>
    </location>
</feature>
<dbReference type="RefSeq" id="WP_249504158.1">
    <property type="nucleotide sequence ID" value="NZ_CP097253.1"/>
</dbReference>
<accession>A0ABY5MX48</accession>
<organism evidence="5 6">
    <name type="scientific">Sphingomonas glaciei</name>
    <dbReference type="NCBI Taxonomy" id="2938948"/>
    <lineage>
        <taxon>Bacteria</taxon>
        <taxon>Pseudomonadati</taxon>
        <taxon>Pseudomonadota</taxon>
        <taxon>Alphaproteobacteria</taxon>
        <taxon>Sphingomonadales</taxon>
        <taxon>Sphingomonadaceae</taxon>
        <taxon>Sphingomonas</taxon>
    </lineage>
</organism>
<dbReference type="Proteomes" id="UP000831921">
    <property type="component" value="Chromosome"/>
</dbReference>
<protein>
    <submittedName>
        <fullName evidence="5">NAD-dependent succinate-semialdehyde dehydrogenase</fullName>
    </submittedName>
</protein>
<evidence type="ECO:0000313" key="6">
    <source>
        <dbReference type="Proteomes" id="UP000831921"/>
    </source>
</evidence>
<proteinExistence type="inferred from homology"/>
<dbReference type="CDD" id="cd07100">
    <property type="entry name" value="ALDH_SSADH1_GabD1"/>
    <property type="match status" value="1"/>
</dbReference>
<evidence type="ECO:0000256" key="1">
    <source>
        <dbReference type="ARBA" id="ARBA00009986"/>
    </source>
</evidence>
<sequence length="474" mass="49611">MADEERAPVAQLINPATGGKGKCYPLTSLDEALKATERAHAVQRDWRKASFADRSAVVGKVAGLLRKRADDYAALMTEEMGKTLTDGRAEIEKCAAHCDWFAGHAEGYLADQPIDLDGAGEAFVAFNPFGVVLAVMPWNFPFWQVIRFAAPALMAGNGAVLKHASNVPGCALAIEQLLRDAGLPEGLFGSVLLPSGDIAKLIESPHIAAVTLTGSVGAGKSVAAAAGGVLKKCVLELGGSDAYLILDDADPAAAAKVAATARMVNGGQSCIAGKRFIVVESLKQKFEAALVEAMRGYAMGDPSEEGTKLGPMQSVAARDEVHEQVEASIAKGARLLLGGEVPDKAGAWYPATVLTDVAPGQPAHDEEIFGPVAAIITAKDEADAIRIANDSDFGLGSGVLTGDPDRGRRIARDELDAGMSFVNENVRSDPRMPFGGVKHSGYGRECADYGIREFVNIKTVLVKSQASTAGAKVE</sequence>
<dbReference type="EMBL" id="CP097253">
    <property type="protein sequence ID" value="UUR08381.1"/>
    <property type="molecule type" value="Genomic_DNA"/>
</dbReference>
<comment type="similarity">
    <text evidence="1">Belongs to the aldehyde dehydrogenase family.</text>
</comment>
<name>A0ABY5MX48_9SPHN</name>
<dbReference type="InterPro" id="IPR015590">
    <property type="entry name" value="Aldehyde_DH_dom"/>
</dbReference>
<dbReference type="Pfam" id="PF00171">
    <property type="entry name" value="Aldedh"/>
    <property type="match status" value="1"/>
</dbReference>
<dbReference type="InterPro" id="IPR047110">
    <property type="entry name" value="GABD/Sad-like"/>
</dbReference>
<evidence type="ECO:0000256" key="3">
    <source>
        <dbReference type="ARBA" id="ARBA00023002"/>
    </source>
</evidence>